<dbReference type="InterPro" id="IPR000531">
    <property type="entry name" value="Beta-barrel_TonB"/>
</dbReference>
<dbReference type="EMBL" id="JANWOI010000003">
    <property type="protein sequence ID" value="MDA5194125.1"/>
    <property type="molecule type" value="Genomic_DNA"/>
</dbReference>
<gene>
    <name evidence="16" type="ORF">NYP16_09200</name>
</gene>
<accession>A0A9X3TYN0</accession>
<organism evidence="16 17">
    <name type="scientific">Govanella unica</name>
    <dbReference type="NCBI Taxonomy" id="2975056"/>
    <lineage>
        <taxon>Bacteria</taxon>
        <taxon>Pseudomonadati</taxon>
        <taxon>Pseudomonadota</taxon>
        <taxon>Alphaproteobacteria</taxon>
        <taxon>Emcibacterales</taxon>
        <taxon>Govanellaceae</taxon>
        <taxon>Govanella</taxon>
    </lineage>
</organism>
<keyword evidence="3 11" id="KW-1134">Transmembrane beta strand</keyword>
<evidence type="ECO:0000256" key="9">
    <source>
        <dbReference type="ARBA" id="ARBA00023136"/>
    </source>
</evidence>
<dbReference type="Gene3D" id="2.40.170.20">
    <property type="entry name" value="TonB-dependent receptor, beta-barrel domain"/>
    <property type="match status" value="1"/>
</dbReference>
<keyword evidence="9 11" id="KW-0472">Membrane</keyword>
<dbReference type="Proteomes" id="UP001141619">
    <property type="component" value="Unassembled WGS sequence"/>
</dbReference>
<evidence type="ECO:0000313" key="17">
    <source>
        <dbReference type="Proteomes" id="UP001141619"/>
    </source>
</evidence>
<dbReference type="Pfam" id="PF00593">
    <property type="entry name" value="TonB_dep_Rec_b-barrel"/>
    <property type="match status" value="1"/>
</dbReference>
<keyword evidence="6" id="KW-0408">Iron</keyword>
<dbReference type="PANTHER" id="PTHR32552">
    <property type="entry name" value="FERRICHROME IRON RECEPTOR-RELATED"/>
    <property type="match status" value="1"/>
</dbReference>
<dbReference type="AlphaFoldDB" id="A0A9X3TYN0"/>
<evidence type="ECO:0000256" key="11">
    <source>
        <dbReference type="PROSITE-ProRule" id="PRU01360"/>
    </source>
</evidence>
<dbReference type="GO" id="GO:0009279">
    <property type="term" value="C:cell outer membrane"/>
    <property type="evidence" value="ECO:0007669"/>
    <property type="project" value="UniProtKB-SubCell"/>
</dbReference>
<reference evidence="16" key="1">
    <citation type="submission" date="2022-08" db="EMBL/GenBank/DDBJ databases">
        <authorList>
            <person name="Vandamme P."/>
            <person name="Hettiarachchi A."/>
            <person name="Peeters C."/>
            <person name="Cnockaert M."/>
            <person name="Carlier A."/>
        </authorList>
    </citation>
    <scope>NUCLEOTIDE SEQUENCE</scope>
    <source>
        <strain evidence="16">LMG 31809</strain>
    </source>
</reference>
<reference evidence="16" key="2">
    <citation type="journal article" date="2023" name="Syst. Appl. Microbiol.">
        <title>Govania unica gen. nov., sp. nov., a rare biosphere bacterium that represents a novel family in the class Alphaproteobacteria.</title>
        <authorList>
            <person name="Vandamme P."/>
            <person name="Peeters C."/>
            <person name="Hettiarachchi A."/>
            <person name="Cnockaert M."/>
            <person name="Carlier A."/>
        </authorList>
    </citation>
    <scope>NUCLEOTIDE SEQUENCE</scope>
    <source>
        <strain evidence="16">LMG 31809</strain>
    </source>
</reference>
<evidence type="ECO:0000256" key="6">
    <source>
        <dbReference type="ARBA" id="ARBA00023004"/>
    </source>
</evidence>
<evidence type="ECO:0000256" key="12">
    <source>
        <dbReference type="RuleBase" id="RU003357"/>
    </source>
</evidence>
<dbReference type="SUPFAM" id="SSF56935">
    <property type="entry name" value="Porins"/>
    <property type="match status" value="1"/>
</dbReference>
<dbReference type="Pfam" id="PF07715">
    <property type="entry name" value="Plug"/>
    <property type="match status" value="1"/>
</dbReference>
<feature type="domain" description="TonB-dependent receptor-like beta-barrel" evidence="14">
    <location>
        <begin position="289"/>
        <end position="681"/>
    </location>
</feature>
<evidence type="ECO:0000256" key="4">
    <source>
        <dbReference type="ARBA" id="ARBA00022496"/>
    </source>
</evidence>
<keyword evidence="8 12" id="KW-0798">TonB box</keyword>
<dbReference type="InterPro" id="IPR012910">
    <property type="entry name" value="Plug_dom"/>
</dbReference>
<keyword evidence="7" id="KW-0406">Ion transport</keyword>
<comment type="subcellular location">
    <subcellularLocation>
        <location evidence="1 11">Cell outer membrane</location>
        <topology evidence="1 11">Multi-pass membrane protein</topology>
    </subcellularLocation>
</comment>
<feature type="domain" description="TonB-dependent receptor plug" evidence="15">
    <location>
        <begin position="55"/>
        <end position="160"/>
    </location>
</feature>
<dbReference type="RefSeq" id="WP_274943829.1">
    <property type="nucleotide sequence ID" value="NZ_JANWOI010000003.1"/>
</dbReference>
<sequence>MTKITRTLCTAGLLATTALIAFNGTPVFAAPAAAAENSGTIEEIIVTSRKRAEKLQEVPESMTVFSAVQIERANVYNVRDFASQTPNLLVRETFRSNESFMTMRGLSSAQGALPPVAIIIDGVQMSSNDFLNQDLIDIERIEVLKGPQGALFGQGAIAGALNIVTRQPTNDLEGSIKGSYGNANSYRINANVSGPIVQDMLFFRLSGQYRDSDGLIKNSRGQRISFGDQKLGRAQLQYRNEALKVNLRGSWSDGTDSCCIQDKVPRITGLAPGVVRYSNLDDVTHPGATSNIIGSEDTRFRDASLKIDYDFGFATLTSITGWADVRQNVYGDSDYTNLPVTVGGVTYPLGTGQDVRYYTNIRNTELRLTSNGDGPLQWLFGGFYQKKRTTQFVRVGPLLGDHMILPLSANLDLFTHGEAWAVFGQGSYHFTDELDLSVSLRYDHDKQDSENRLGINTFAQAKFKKLQPKVQLSYQWTPDIMTYATYSTGFRAGGFQQNFKFDNEETKNYEVGFKSAFADNRVTVNGSFFHIKYTNQFLSFVVFNPTGPALSRTINIPSSDIDGMELEVNAHPTDKLTLTMGVGFVDSIIREVKPDAVLIGTELAVGNKSPLVPPFTFNAAATYKQPVSDGMDLVLYAAYQRRGGFFFDMTNTIRTGTKDFVDGKLSLEAEQWSVALWGKNLTNTRWATNMSITGADLRVPNQPRSYGVEASYKF</sequence>
<dbReference type="InterPro" id="IPR036942">
    <property type="entry name" value="Beta-barrel_TonB_sf"/>
</dbReference>
<name>A0A9X3TYN0_9PROT</name>
<keyword evidence="2 11" id="KW-0813">Transport</keyword>
<dbReference type="CDD" id="cd01347">
    <property type="entry name" value="ligand_gated_channel"/>
    <property type="match status" value="1"/>
</dbReference>
<dbReference type="InterPro" id="IPR039426">
    <property type="entry name" value="TonB-dep_rcpt-like"/>
</dbReference>
<feature type="chain" id="PRO_5040784199" evidence="13">
    <location>
        <begin position="30"/>
        <end position="714"/>
    </location>
</feature>
<keyword evidence="10 11" id="KW-0998">Cell outer membrane</keyword>
<evidence type="ECO:0000256" key="7">
    <source>
        <dbReference type="ARBA" id="ARBA00023065"/>
    </source>
</evidence>
<proteinExistence type="inferred from homology"/>
<dbReference type="PANTHER" id="PTHR32552:SF81">
    <property type="entry name" value="TONB-DEPENDENT OUTER MEMBRANE RECEPTOR"/>
    <property type="match status" value="1"/>
</dbReference>
<evidence type="ECO:0000313" key="16">
    <source>
        <dbReference type="EMBL" id="MDA5194125.1"/>
    </source>
</evidence>
<keyword evidence="16" id="KW-0675">Receptor</keyword>
<evidence type="ECO:0000256" key="13">
    <source>
        <dbReference type="SAM" id="SignalP"/>
    </source>
</evidence>
<feature type="signal peptide" evidence="13">
    <location>
        <begin position="1"/>
        <end position="29"/>
    </location>
</feature>
<evidence type="ECO:0000256" key="3">
    <source>
        <dbReference type="ARBA" id="ARBA00022452"/>
    </source>
</evidence>
<keyword evidence="13" id="KW-0732">Signal</keyword>
<evidence type="ECO:0000256" key="10">
    <source>
        <dbReference type="ARBA" id="ARBA00023237"/>
    </source>
</evidence>
<evidence type="ECO:0000256" key="2">
    <source>
        <dbReference type="ARBA" id="ARBA00022448"/>
    </source>
</evidence>
<keyword evidence="4" id="KW-0410">Iron transport</keyword>
<evidence type="ECO:0000256" key="1">
    <source>
        <dbReference type="ARBA" id="ARBA00004571"/>
    </source>
</evidence>
<comment type="caution">
    <text evidence="16">The sequence shown here is derived from an EMBL/GenBank/DDBJ whole genome shotgun (WGS) entry which is preliminary data.</text>
</comment>
<keyword evidence="17" id="KW-1185">Reference proteome</keyword>
<comment type="similarity">
    <text evidence="11 12">Belongs to the TonB-dependent receptor family.</text>
</comment>
<evidence type="ECO:0000259" key="15">
    <source>
        <dbReference type="Pfam" id="PF07715"/>
    </source>
</evidence>
<dbReference type="PROSITE" id="PS52016">
    <property type="entry name" value="TONB_DEPENDENT_REC_3"/>
    <property type="match status" value="1"/>
</dbReference>
<evidence type="ECO:0000256" key="8">
    <source>
        <dbReference type="ARBA" id="ARBA00023077"/>
    </source>
</evidence>
<keyword evidence="5 11" id="KW-0812">Transmembrane</keyword>
<protein>
    <submittedName>
        <fullName evidence="16">TonB-dependent receptor</fullName>
    </submittedName>
</protein>
<evidence type="ECO:0000259" key="14">
    <source>
        <dbReference type="Pfam" id="PF00593"/>
    </source>
</evidence>
<dbReference type="GO" id="GO:0006826">
    <property type="term" value="P:iron ion transport"/>
    <property type="evidence" value="ECO:0007669"/>
    <property type="project" value="UniProtKB-KW"/>
</dbReference>
<evidence type="ECO:0000256" key="5">
    <source>
        <dbReference type="ARBA" id="ARBA00022692"/>
    </source>
</evidence>